<accession>A0AAV7MA20</accession>
<dbReference type="AlphaFoldDB" id="A0AAV7MA20"/>
<protein>
    <submittedName>
        <fullName evidence="2">Uncharacterized protein</fullName>
    </submittedName>
</protein>
<dbReference type="Proteomes" id="UP001066276">
    <property type="component" value="Chromosome 10"/>
</dbReference>
<feature type="region of interest" description="Disordered" evidence="1">
    <location>
        <begin position="109"/>
        <end position="159"/>
    </location>
</feature>
<dbReference type="EMBL" id="JANPWB010000014">
    <property type="protein sequence ID" value="KAJ1100372.1"/>
    <property type="molecule type" value="Genomic_DNA"/>
</dbReference>
<evidence type="ECO:0000313" key="2">
    <source>
        <dbReference type="EMBL" id="KAJ1100372.1"/>
    </source>
</evidence>
<comment type="caution">
    <text evidence="2">The sequence shown here is derived from an EMBL/GenBank/DDBJ whole genome shotgun (WGS) entry which is preliminary data.</text>
</comment>
<gene>
    <name evidence="2" type="ORF">NDU88_005458</name>
</gene>
<feature type="compositionally biased region" description="Polar residues" evidence="1">
    <location>
        <begin position="116"/>
        <end position="129"/>
    </location>
</feature>
<proteinExistence type="predicted"/>
<evidence type="ECO:0000256" key="1">
    <source>
        <dbReference type="SAM" id="MobiDB-lite"/>
    </source>
</evidence>
<organism evidence="2 3">
    <name type="scientific">Pleurodeles waltl</name>
    <name type="common">Iberian ribbed newt</name>
    <dbReference type="NCBI Taxonomy" id="8319"/>
    <lineage>
        <taxon>Eukaryota</taxon>
        <taxon>Metazoa</taxon>
        <taxon>Chordata</taxon>
        <taxon>Craniata</taxon>
        <taxon>Vertebrata</taxon>
        <taxon>Euteleostomi</taxon>
        <taxon>Amphibia</taxon>
        <taxon>Batrachia</taxon>
        <taxon>Caudata</taxon>
        <taxon>Salamandroidea</taxon>
        <taxon>Salamandridae</taxon>
        <taxon>Pleurodelinae</taxon>
        <taxon>Pleurodeles</taxon>
    </lineage>
</organism>
<evidence type="ECO:0000313" key="3">
    <source>
        <dbReference type="Proteomes" id="UP001066276"/>
    </source>
</evidence>
<sequence>MAGTGRLRSGTDTVKSQDSIIQDSQKLDAVLAAVERIGNSLERACRSLEAKIDKVASDLVLLHADHRKLADKTSEVEAKVNELTPATTQLCAPDLEQLIQERREAIHTAPAINASPLASGSDTELSQPASDHPLKLDRLSESGLTVGPPVAPATADELF</sequence>
<keyword evidence="3" id="KW-1185">Reference proteome</keyword>
<name>A0AAV7MA20_PLEWA</name>
<reference evidence="2" key="1">
    <citation type="journal article" date="2022" name="bioRxiv">
        <title>Sequencing and chromosome-scale assembly of the giantPleurodeles waltlgenome.</title>
        <authorList>
            <person name="Brown T."/>
            <person name="Elewa A."/>
            <person name="Iarovenko S."/>
            <person name="Subramanian E."/>
            <person name="Araus A.J."/>
            <person name="Petzold A."/>
            <person name="Susuki M."/>
            <person name="Suzuki K.-i.T."/>
            <person name="Hayashi T."/>
            <person name="Toyoda A."/>
            <person name="Oliveira C."/>
            <person name="Osipova E."/>
            <person name="Leigh N.D."/>
            <person name="Simon A."/>
            <person name="Yun M.H."/>
        </authorList>
    </citation>
    <scope>NUCLEOTIDE SEQUENCE</scope>
    <source>
        <strain evidence="2">20211129_DDA</strain>
        <tissue evidence="2">Liver</tissue>
    </source>
</reference>